<gene>
    <name evidence="1" type="ORF">N7G274_005130</name>
</gene>
<sequence>MVVSSKYQPTPLYYPPLATNHPRARISQPENGQLAATPSTACPTPQVALMHSHKFHSNTMPRSIASALEERMYIMTLSFLSADGACVIDLTQTSFPSHVHTKTIWQAASLIPEFCLNDPPLSGGQAFRIGDEENFLITTDTYGIPRISCVVQPIPWQPASFACRTILESMKADIENTTFAARGVAVAGDVTVPLALDERKTSLEDKEMAL</sequence>
<accession>A0ABR4ABS0</accession>
<protein>
    <submittedName>
        <fullName evidence="1">Uncharacterized protein</fullName>
    </submittedName>
</protein>
<keyword evidence="2" id="KW-1185">Reference proteome</keyword>
<dbReference type="EMBL" id="JBEFKJ010000015">
    <property type="protein sequence ID" value="KAL2041942.1"/>
    <property type="molecule type" value="Genomic_DNA"/>
</dbReference>
<comment type="caution">
    <text evidence="1">The sequence shown here is derived from an EMBL/GenBank/DDBJ whole genome shotgun (WGS) entry which is preliminary data.</text>
</comment>
<reference evidence="1 2" key="1">
    <citation type="submission" date="2024-09" db="EMBL/GenBank/DDBJ databases">
        <title>Rethinking Asexuality: The Enigmatic Case of Functional Sexual Genes in Lepraria (Stereocaulaceae).</title>
        <authorList>
            <person name="Doellman M."/>
            <person name="Sun Y."/>
            <person name="Barcenas-Pena A."/>
            <person name="Lumbsch H.T."/>
            <person name="Grewe F."/>
        </authorList>
    </citation>
    <scope>NUCLEOTIDE SEQUENCE [LARGE SCALE GENOMIC DNA]</scope>
    <source>
        <strain evidence="1 2">Mercado 3170</strain>
    </source>
</reference>
<dbReference type="Proteomes" id="UP001590950">
    <property type="component" value="Unassembled WGS sequence"/>
</dbReference>
<evidence type="ECO:0000313" key="2">
    <source>
        <dbReference type="Proteomes" id="UP001590950"/>
    </source>
</evidence>
<organism evidence="1 2">
    <name type="scientific">Stereocaulon virgatum</name>
    <dbReference type="NCBI Taxonomy" id="373712"/>
    <lineage>
        <taxon>Eukaryota</taxon>
        <taxon>Fungi</taxon>
        <taxon>Dikarya</taxon>
        <taxon>Ascomycota</taxon>
        <taxon>Pezizomycotina</taxon>
        <taxon>Lecanoromycetes</taxon>
        <taxon>OSLEUM clade</taxon>
        <taxon>Lecanoromycetidae</taxon>
        <taxon>Lecanorales</taxon>
        <taxon>Lecanorineae</taxon>
        <taxon>Stereocaulaceae</taxon>
        <taxon>Stereocaulon</taxon>
    </lineage>
</organism>
<proteinExistence type="predicted"/>
<evidence type="ECO:0000313" key="1">
    <source>
        <dbReference type="EMBL" id="KAL2041942.1"/>
    </source>
</evidence>
<name>A0ABR4ABS0_9LECA</name>